<feature type="domain" description="Rhodanese" evidence="1">
    <location>
        <begin position="105"/>
        <end position="233"/>
    </location>
</feature>
<dbReference type="STRING" id="43335.A0A4U5Q9B7"/>
<dbReference type="SMART" id="SM00450">
    <property type="entry name" value="RHOD"/>
    <property type="match status" value="1"/>
</dbReference>
<dbReference type="InterPro" id="IPR001763">
    <property type="entry name" value="Rhodanese-like_dom"/>
</dbReference>
<dbReference type="CDD" id="cd00158">
    <property type="entry name" value="RHOD"/>
    <property type="match status" value="1"/>
</dbReference>
<dbReference type="PANTHER" id="PTHR45187:SF2">
    <property type="entry name" value="RHODANESE-LIKE DOMAIN-CONTAINING PROTEIN 11, CHLOROPLASTIC"/>
    <property type="match status" value="1"/>
</dbReference>
<evidence type="ECO:0000313" key="2">
    <source>
        <dbReference type="EMBL" id="TKS06441.1"/>
    </source>
</evidence>
<comment type="caution">
    <text evidence="2">The sequence shown here is derived from an EMBL/GenBank/DDBJ whole genome shotgun (WGS) entry which is preliminary data.</text>
</comment>
<organism evidence="2">
    <name type="scientific">Populus alba</name>
    <name type="common">White poplar</name>
    <dbReference type="NCBI Taxonomy" id="43335"/>
    <lineage>
        <taxon>Eukaryota</taxon>
        <taxon>Viridiplantae</taxon>
        <taxon>Streptophyta</taxon>
        <taxon>Embryophyta</taxon>
        <taxon>Tracheophyta</taxon>
        <taxon>Spermatophyta</taxon>
        <taxon>Magnoliopsida</taxon>
        <taxon>eudicotyledons</taxon>
        <taxon>Gunneridae</taxon>
        <taxon>Pentapetalae</taxon>
        <taxon>rosids</taxon>
        <taxon>fabids</taxon>
        <taxon>Malpighiales</taxon>
        <taxon>Salicaceae</taxon>
        <taxon>Saliceae</taxon>
        <taxon>Populus</taxon>
    </lineage>
</organism>
<dbReference type="PROSITE" id="PS50206">
    <property type="entry name" value="RHODANESE_3"/>
    <property type="match status" value="1"/>
</dbReference>
<dbReference type="InterPro" id="IPR036873">
    <property type="entry name" value="Rhodanese-like_dom_sf"/>
</dbReference>
<dbReference type="PANTHER" id="PTHR45187">
    <property type="entry name" value="RHODANESE-LIKE DOMAIN-CONTAINING PROTEIN 11, CHLOROPLASTIC"/>
    <property type="match status" value="1"/>
</dbReference>
<evidence type="ECO:0000259" key="1">
    <source>
        <dbReference type="PROSITE" id="PS50206"/>
    </source>
</evidence>
<sequence>MDSLELPSLNAHKISHFNLPKEQSTRLLSKVHHFNSSMQPPSLKLSPTYRAQRSQRSVIQMQAGDEDFELKQMRDMAAAKKRWDALIREGKVKILTPREAGYAIQLSNKPLLDVRPSVERKKAWVKASTWIPIFEADDNFDAGTVARKVTNFVMGGWWSGMPTLSYDKEFLSKVEEKFPKDADLIVACQRGLRSLAACDLLNNAGYRNLFWVQGGLEAAEEEDFIGEGPQPLKFAGIGGVSEFLGWTDQQRAAAAKEGWGYRLLFSARLVGIFLVADALFIGAQQVGRYIQDLRSH</sequence>
<dbReference type="AlphaFoldDB" id="A0A4U5Q9B7"/>
<protein>
    <recommendedName>
        <fullName evidence="1">Rhodanese domain-containing protein</fullName>
    </recommendedName>
</protein>
<dbReference type="SUPFAM" id="SSF52821">
    <property type="entry name" value="Rhodanese/Cell cycle control phosphatase"/>
    <property type="match status" value="1"/>
</dbReference>
<dbReference type="Gene3D" id="3.40.250.10">
    <property type="entry name" value="Rhodanese-like domain"/>
    <property type="match status" value="1"/>
</dbReference>
<dbReference type="InterPro" id="IPR044664">
    <property type="entry name" value="STR11-like"/>
</dbReference>
<dbReference type="Pfam" id="PF00581">
    <property type="entry name" value="Rhodanese"/>
    <property type="match status" value="1"/>
</dbReference>
<reference evidence="2" key="1">
    <citation type="submission" date="2018-10" db="EMBL/GenBank/DDBJ databases">
        <title>Population genomic analysis revealed the cold adaptation of white poplar.</title>
        <authorList>
            <person name="Liu Y.-J."/>
        </authorList>
    </citation>
    <scope>NUCLEOTIDE SEQUENCE [LARGE SCALE GENOMIC DNA]</scope>
    <source>
        <strain evidence="2">PAL-ZL1</strain>
    </source>
</reference>
<dbReference type="EMBL" id="RCHU01000353">
    <property type="protein sequence ID" value="TKS06441.1"/>
    <property type="molecule type" value="Genomic_DNA"/>
</dbReference>
<name>A0A4U5Q9B7_POPAL</name>
<gene>
    <name evidence="2" type="ORF">D5086_0000123820</name>
</gene>
<accession>A0A4U5Q9B7</accession>
<proteinExistence type="predicted"/>